<dbReference type="InterPro" id="IPR027417">
    <property type="entry name" value="P-loop_NTPase"/>
</dbReference>
<comment type="caution">
    <text evidence="4">The sequence shown here is derived from an EMBL/GenBank/DDBJ whole genome shotgun (WGS) entry which is preliminary data.</text>
</comment>
<dbReference type="InterPro" id="IPR056884">
    <property type="entry name" value="NPHP3-like_N"/>
</dbReference>
<dbReference type="PROSITE" id="PS50088">
    <property type="entry name" value="ANK_REPEAT"/>
    <property type="match status" value="4"/>
</dbReference>
<dbReference type="EMBL" id="JAAOAV010000181">
    <property type="protein sequence ID" value="KAF5591594.1"/>
    <property type="molecule type" value="Genomic_DNA"/>
</dbReference>
<dbReference type="OrthoDB" id="1577640at2759"/>
<sequence length="924" mass="102007">MPEVEEYTIGWICALTKELIAAKAFLDVVHDSVNNAAVNDDNKYTLGSIGKHNVVIAVLPYGQYGLVNAAAALKDMTRTFSNLRAVLMVGIGGGAPGIKDIRLSDIVVGSPGRNNSGVIQYDYGRAVQGEEFAVTSHLNQPPIAFLTAMSALHATYEMEGHSIESDIDKALQKYKRLSNKYKRPAVSTDRLYEADFVHQGSEGVACGESCGDDKLVYRDTRGDDENNPAIHRGLIASGNSLMKDAPLRDKLAAKHGILCFEMEASGLMNHFPCVIIRGICDYSDSHKNDQWQQYAAMAAAAYARDLLLEIAPSSMLKEERIETLLGQLNGKVEDIRHIATESSRDIKSLSSTVRDDSISAWLDPADPSVDHNKAREVCHSGTGRWLLDSPQYITWKSQKNSFLWLKGKSGQGKTILSSTIIEDIRNSPPGNCAILYFYITFADHRKRSLEAILRSLINQLYRSRQESRSPIDALYSKCGDGSSQATVGQLRYAFRDMLSSPGDIYIVIDALDEYRNRSTQRDELLSWIESLCNGEFKTHLLVTSRPEHDVKTSIETWADPYSIICLETENISRDISDYIRQVVTNSTSLRRWHEHTAIQDEIINSLTAKADRVFRWVALQLERLKDCINKEEVNTTLQTLPTTLEETYYRVLYELTHTRRKYVIRILQFLAYSDIPLTLEGAVDAIAINLTAPPGSRFIIKDHASVMGYTPPRWLGHALLVAAEFGRSNVVELLIREGANVNTEGRMHNVLCTAVAAGHMDIIELLIKNGADVNAQQVVYGNALEVATDVKAQSLFSNALYSASYSGRLDIVEYLVENGANVNAQSIHGTAVQAASRRGYLDIVRFLVKKGAGVNAPAGKFGNGLLLASHAGNFDLIQYLGDQGARVENIDTESGMGSRAAWPLICLAQKGDDATAAALFILIC</sequence>
<dbReference type="SUPFAM" id="SSF48403">
    <property type="entry name" value="Ankyrin repeat"/>
    <property type="match status" value="1"/>
</dbReference>
<evidence type="ECO:0000313" key="4">
    <source>
        <dbReference type="EMBL" id="KAF5591594.1"/>
    </source>
</evidence>
<dbReference type="GeneID" id="59309700"/>
<dbReference type="InterPro" id="IPR002110">
    <property type="entry name" value="Ankyrin_rpt"/>
</dbReference>
<evidence type="ECO:0000259" key="3">
    <source>
        <dbReference type="PROSITE" id="PS50837"/>
    </source>
</evidence>
<organism evidence="4 5">
    <name type="scientific">Gibberella subglutinans</name>
    <name type="common">Fusarium subglutinans</name>
    <dbReference type="NCBI Taxonomy" id="42677"/>
    <lineage>
        <taxon>Eukaryota</taxon>
        <taxon>Fungi</taxon>
        <taxon>Dikarya</taxon>
        <taxon>Ascomycota</taxon>
        <taxon>Pezizomycotina</taxon>
        <taxon>Sordariomycetes</taxon>
        <taxon>Hypocreomycetidae</taxon>
        <taxon>Hypocreales</taxon>
        <taxon>Nectriaceae</taxon>
        <taxon>Fusarium</taxon>
        <taxon>Fusarium fujikuroi species complex</taxon>
    </lineage>
</organism>
<dbReference type="SUPFAM" id="SSF52540">
    <property type="entry name" value="P-loop containing nucleoside triphosphate hydrolases"/>
    <property type="match status" value="1"/>
</dbReference>
<dbReference type="PROSITE" id="PS50837">
    <property type="entry name" value="NACHT"/>
    <property type="match status" value="1"/>
</dbReference>
<feature type="repeat" description="ANK" evidence="2">
    <location>
        <begin position="718"/>
        <end position="746"/>
    </location>
</feature>
<dbReference type="Gene3D" id="1.25.40.20">
    <property type="entry name" value="Ankyrin repeat-containing domain"/>
    <property type="match status" value="2"/>
</dbReference>
<feature type="domain" description="NACHT" evidence="3">
    <location>
        <begin position="401"/>
        <end position="546"/>
    </location>
</feature>
<dbReference type="Gene3D" id="3.40.50.1580">
    <property type="entry name" value="Nucleoside phosphorylase domain"/>
    <property type="match status" value="1"/>
</dbReference>
<dbReference type="InterPro" id="IPR053137">
    <property type="entry name" value="NLR-like"/>
</dbReference>
<gene>
    <name evidence="4" type="ORF">FSUBG_10406</name>
</gene>
<dbReference type="GO" id="GO:0003824">
    <property type="term" value="F:catalytic activity"/>
    <property type="evidence" value="ECO:0007669"/>
    <property type="project" value="InterPro"/>
</dbReference>
<dbReference type="PANTHER" id="PTHR46082:SF11">
    <property type="entry name" value="AAA+ ATPASE DOMAIN-CONTAINING PROTEIN-RELATED"/>
    <property type="match status" value="1"/>
</dbReference>
<keyword evidence="5" id="KW-1185">Reference proteome</keyword>
<feature type="repeat" description="ANK" evidence="2">
    <location>
        <begin position="746"/>
        <end position="778"/>
    </location>
</feature>
<dbReference type="GO" id="GO:0009116">
    <property type="term" value="P:nucleoside metabolic process"/>
    <property type="evidence" value="ECO:0007669"/>
    <property type="project" value="InterPro"/>
</dbReference>
<feature type="repeat" description="ANK" evidence="2">
    <location>
        <begin position="795"/>
        <end position="827"/>
    </location>
</feature>
<evidence type="ECO:0000313" key="5">
    <source>
        <dbReference type="Proteomes" id="UP000547976"/>
    </source>
</evidence>
<dbReference type="AlphaFoldDB" id="A0A8H5P7S0"/>
<dbReference type="Pfam" id="PF12796">
    <property type="entry name" value="Ank_2"/>
    <property type="match status" value="2"/>
</dbReference>
<evidence type="ECO:0000256" key="1">
    <source>
        <dbReference type="ARBA" id="ARBA00022737"/>
    </source>
</evidence>
<dbReference type="RefSeq" id="XP_036534103.1">
    <property type="nucleotide sequence ID" value="XM_036674982.1"/>
</dbReference>
<dbReference type="PANTHER" id="PTHR46082">
    <property type="entry name" value="ATP/GTP-BINDING PROTEIN-RELATED"/>
    <property type="match status" value="1"/>
</dbReference>
<keyword evidence="2" id="KW-0040">ANK repeat</keyword>
<keyword evidence="1" id="KW-0677">Repeat</keyword>
<dbReference type="InterPro" id="IPR007111">
    <property type="entry name" value="NACHT_NTPase"/>
</dbReference>
<reference evidence="4 5" key="1">
    <citation type="submission" date="2020-05" db="EMBL/GenBank/DDBJ databases">
        <title>Identification and distribution of gene clusters putatively required for synthesis of sphingolipid metabolism inhibitors in phylogenetically diverse species of the filamentous fungus Fusarium.</title>
        <authorList>
            <person name="Kim H.-S."/>
            <person name="Busman M."/>
            <person name="Brown D.W."/>
            <person name="Divon H."/>
            <person name="Uhlig S."/>
            <person name="Proctor R.H."/>
        </authorList>
    </citation>
    <scope>NUCLEOTIDE SEQUENCE [LARGE SCALE GENOMIC DNA]</scope>
    <source>
        <strain evidence="4 5">NRRL 66333</strain>
    </source>
</reference>
<dbReference type="Proteomes" id="UP000547976">
    <property type="component" value="Unassembled WGS sequence"/>
</dbReference>
<accession>A0A8H5P7S0</accession>
<dbReference type="SUPFAM" id="SSF53167">
    <property type="entry name" value="Purine and uridine phosphorylases"/>
    <property type="match status" value="1"/>
</dbReference>
<dbReference type="InterPro" id="IPR035994">
    <property type="entry name" value="Nucleoside_phosphorylase_sf"/>
</dbReference>
<dbReference type="SMART" id="SM00248">
    <property type="entry name" value="ANK"/>
    <property type="match status" value="5"/>
</dbReference>
<protein>
    <submittedName>
        <fullName evidence="4">Ankyrin repeat</fullName>
    </submittedName>
</protein>
<evidence type="ECO:0000256" key="2">
    <source>
        <dbReference type="PROSITE-ProRule" id="PRU00023"/>
    </source>
</evidence>
<dbReference type="PROSITE" id="PS50297">
    <property type="entry name" value="ANK_REP_REGION"/>
    <property type="match status" value="2"/>
</dbReference>
<feature type="repeat" description="ANK" evidence="2">
    <location>
        <begin position="827"/>
        <end position="859"/>
    </location>
</feature>
<dbReference type="Pfam" id="PF24883">
    <property type="entry name" value="NPHP3_N"/>
    <property type="match status" value="1"/>
</dbReference>
<dbReference type="Gene3D" id="3.40.50.300">
    <property type="entry name" value="P-loop containing nucleotide triphosphate hydrolases"/>
    <property type="match status" value="1"/>
</dbReference>
<proteinExistence type="predicted"/>
<dbReference type="InterPro" id="IPR036770">
    <property type="entry name" value="Ankyrin_rpt-contain_sf"/>
</dbReference>
<name>A0A8H5P7S0_GIBSU</name>